<evidence type="ECO:0000256" key="2">
    <source>
        <dbReference type="PIRSR" id="PIRSR613078-2"/>
    </source>
</evidence>
<dbReference type="RefSeq" id="WP_102159815.1">
    <property type="nucleotide sequence ID" value="NZ_PNFZ01000001.1"/>
</dbReference>
<gene>
    <name evidence="3" type="ORF">CJ198_00655</name>
</gene>
<reference evidence="3 4" key="1">
    <citation type="submission" date="2017-09" db="EMBL/GenBank/DDBJ databases">
        <title>Bacterial strain isolated from the female urinary microbiota.</title>
        <authorList>
            <person name="Thomas-White K."/>
            <person name="Kumar N."/>
            <person name="Forster S."/>
            <person name="Putonti C."/>
            <person name="Lawley T."/>
            <person name="Wolfe A.J."/>
        </authorList>
    </citation>
    <scope>NUCLEOTIDE SEQUENCE [LARGE SCALE GENOMIC DNA]</scope>
    <source>
        <strain evidence="3 4">UMB0680</strain>
    </source>
</reference>
<evidence type="ECO:0000313" key="3">
    <source>
        <dbReference type="EMBL" id="PMB99092.1"/>
    </source>
</evidence>
<dbReference type="InterPro" id="IPR013078">
    <property type="entry name" value="His_Pase_superF_clade-1"/>
</dbReference>
<protein>
    <submittedName>
        <fullName evidence="3">Histidine phosphatase family protein</fullName>
    </submittedName>
</protein>
<dbReference type="GO" id="GO:0005737">
    <property type="term" value="C:cytoplasm"/>
    <property type="evidence" value="ECO:0007669"/>
    <property type="project" value="TreeGrafter"/>
</dbReference>
<feature type="active site" description="Proton donor/acceptor" evidence="1">
    <location>
        <position position="83"/>
    </location>
</feature>
<dbReference type="CDD" id="cd07067">
    <property type="entry name" value="HP_PGM_like"/>
    <property type="match status" value="1"/>
</dbReference>
<evidence type="ECO:0000313" key="4">
    <source>
        <dbReference type="Proteomes" id="UP000235703"/>
    </source>
</evidence>
<dbReference type="Pfam" id="PF00300">
    <property type="entry name" value="His_Phos_1"/>
    <property type="match status" value="1"/>
</dbReference>
<comment type="caution">
    <text evidence="3">The sequence shown here is derived from an EMBL/GenBank/DDBJ whole genome shotgun (WGS) entry which is preliminary data.</text>
</comment>
<dbReference type="EMBL" id="PNFZ01000001">
    <property type="protein sequence ID" value="PMB99092.1"/>
    <property type="molecule type" value="Genomic_DNA"/>
</dbReference>
<dbReference type="Proteomes" id="UP000235703">
    <property type="component" value="Unassembled WGS sequence"/>
</dbReference>
<sequence>MVQALYFVRHGETDYNREGRFQGHADIPLNARGREQAAAVAAELAGHDIRTIVSSDLSRARETADAIAEALGVEVKENPLLRELNVGDWQAKTRQEISEIWPEQLAAWLGGQDMRPPGGESRSESASRVVQAIRSLVAEIGEVDGAIAIVAHGAVLRGAAEELLGMGAVSGSLGVLGNCAYGVLTPRRDAWVLRSWGMSATDTPA</sequence>
<feature type="active site" description="Tele-phosphohistidine intermediate" evidence="1">
    <location>
        <position position="10"/>
    </location>
</feature>
<dbReference type="PANTHER" id="PTHR48100">
    <property type="entry name" value="BROAD-SPECIFICITY PHOSPHATASE YOR283W-RELATED"/>
    <property type="match status" value="1"/>
</dbReference>
<proteinExistence type="predicted"/>
<dbReference type="Gene3D" id="3.40.50.1240">
    <property type="entry name" value="Phosphoglycerate mutase-like"/>
    <property type="match status" value="1"/>
</dbReference>
<dbReference type="GO" id="GO:0016791">
    <property type="term" value="F:phosphatase activity"/>
    <property type="evidence" value="ECO:0007669"/>
    <property type="project" value="TreeGrafter"/>
</dbReference>
<dbReference type="InterPro" id="IPR050275">
    <property type="entry name" value="PGM_Phosphatase"/>
</dbReference>
<accession>A0A2N6PK66</accession>
<feature type="binding site" evidence="2">
    <location>
        <position position="59"/>
    </location>
    <ligand>
        <name>substrate</name>
    </ligand>
</feature>
<dbReference type="InterPro" id="IPR029033">
    <property type="entry name" value="His_PPase_superfam"/>
</dbReference>
<dbReference type="SMART" id="SM00855">
    <property type="entry name" value="PGAM"/>
    <property type="match status" value="1"/>
</dbReference>
<dbReference type="SUPFAM" id="SSF53254">
    <property type="entry name" value="Phosphoglycerate mutase-like"/>
    <property type="match status" value="1"/>
</dbReference>
<dbReference type="PANTHER" id="PTHR48100:SF1">
    <property type="entry name" value="HISTIDINE PHOSPHATASE FAMILY PROTEIN-RELATED"/>
    <property type="match status" value="1"/>
</dbReference>
<dbReference type="AlphaFoldDB" id="A0A2N6PK66"/>
<feature type="binding site" evidence="2">
    <location>
        <begin position="9"/>
        <end position="16"/>
    </location>
    <ligand>
        <name>substrate</name>
    </ligand>
</feature>
<keyword evidence="4" id="KW-1185">Reference proteome</keyword>
<dbReference type="OrthoDB" id="4697614at2"/>
<organism evidence="3 4">
    <name type="scientific">Brevibacterium luteolum</name>
    <dbReference type="NCBI Taxonomy" id="199591"/>
    <lineage>
        <taxon>Bacteria</taxon>
        <taxon>Bacillati</taxon>
        <taxon>Actinomycetota</taxon>
        <taxon>Actinomycetes</taxon>
        <taxon>Micrococcales</taxon>
        <taxon>Brevibacteriaceae</taxon>
        <taxon>Brevibacterium</taxon>
    </lineage>
</organism>
<name>A0A2N6PK66_9MICO</name>
<evidence type="ECO:0000256" key="1">
    <source>
        <dbReference type="PIRSR" id="PIRSR613078-1"/>
    </source>
</evidence>